<organism evidence="1 2">
    <name type="scientific">Spiribacter pallidus</name>
    <dbReference type="NCBI Taxonomy" id="1987936"/>
    <lineage>
        <taxon>Bacteria</taxon>
        <taxon>Pseudomonadati</taxon>
        <taxon>Pseudomonadota</taxon>
        <taxon>Gammaproteobacteria</taxon>
        <taxon>Chromatiales</taxon>
        <taxon>Ectothiorhodospiraceae</taxon>
        <taxon>Spiribacter</taxon>
    </lineage>
</organism>
<dbReference type="RefSeq" id="WP_367958802.1">
    <property type="nucleotide sequence ID" value="NZ_JBAKFH010000002.1"/>
</dbReference>
<gene>
    <name evidence="1" type="ORF">V6X73_04470</name>
</gene>
<evidence type="ECO:0000313" key="1">
    <source>
        <dbReference type="EMBL" id="MEX0468978.1"/>
    </source>
</evidence>
<dbReference type="EMBL" id="JBAKFM010000002">
    <property type="protein sequence ID" value="MEX0468978.1"/>
    <property type="molecule type" value="Genomic_DNA"/>
</dbReference>
<sequence>MTEQSFPRVHQIRFAYSGLEDRMAIMLTMASGEGRVAWLSRRALTGLMHHINTVLKKSHPAGEGQEAHDTVMALEHIGARSQVAAQRDQEKAEAEESSVVQPDSWAHYLVTEARVEAQGEAGETVVVALLGQPLPGEPDRRFEPAPVAGLALTRPHAHEILRLMRANAEQAEWQLELPIGWMGGKPSSSEAE</sequence>
<dbReference type="Proteomes" id="UP001556709">
    <property type="component" value="Unassembled WGS sequence"/>
</dbReference>
<protein>
    <submittedName>
        <fullName evidence="1">Uncharacterized protein</fullName>
    </submittedName>
</protein>
<evidence type="ECO:0000313" key="2">
    <source>
        <dbReference type="Proteomes" id="UP001556709"/>
    </source>
</evidence>
<accession>A0ABV3TBH4</accession>
<comment type="caution">
    <text evidence="1">The sequence shown here is derived from an EMBL/GenBank/DDBJ whole genome shotgun (WGS) entry which is preliminary data.</text>
</comment>
<proteinExistence type="predicted"/>
<name>A0ABV3TBH4_9GAMM</name>
<keyword evidence="2" id="KW-1185">Reference proteome</keyword>
<reference evidence="1 2" key="1">
    <citation type="submission" date="2024-02" db="EMBL/GenBank/DDBJ databases">
        <title>New especies of Spiribacter isolated from saline water.</title>
        <authorList>
            <person name="Leon M.J."/>
            <person name="De La Haba R."/>
            <person name="Sanchez-Porro C."/>
            <person name="Ventosa A."/>
        </authorList>
    </citation>
    <scope>NUCLEOTIDE SEQUENCE [LARGE SCALE GENOMIC DNA]</scope>
    <source>
        <strain evidence="2">ag22IC6-390</strain>
    </source>
</reference>